<protein>
    <submittedName>
        <fullName evidence="1">Uncharacterized protein</fullName>
    </submittedName>
</protein>
<evidence type="ECO:0000313" key="2">
    <source>
        <dbReference type="Proteomes" id="UP000298642"/>
    </source>
</evidence>
<organism evidence="1 2">
    <name type="scientific">Dysosmobacter welbionis</name>
    <dbReference type="NCBI Taxonomy" id="2093857"/>
    <lineage>
        <taxon>Bacteria</taxon>
        <taxon>Bacillati</taxon>
        <taxon>Bacillota</taxon>
        <taxon>Clostridia</taxon>
        <taxon>Eubacteriales</taxon>
        <taxon>Oscillospiraceae</taxon>
        <taxon>Dysosmobacter</taxon>
    </lineage>
</organism>
<dbReference type="KEGG" id="obj:EIO64_07835"/>
<reference evidence="2" key="1">
    <citation type="submission" date="2018-12" db="EMBL/GenBank/DDBJ databases">
        <title>Dusodibacter welbiota gen. nov., sp. nov., isolated from human faeces and emended description of the Oscillibacter genus.</title>
        <authorList>
            <person name="Le Roy T."/>
            <person name="Van der Smissen P."/>
            <person name="Delzenne N."/>
            <person name="Muccioli G."/>
            <person name="Collet J.F."/>
            <person name="Cani P.D."/>
        </authorList>
    </citation>
    <scope>NUCLEOTIDE SEQUENCE [LARGE SCALE GENOMIC DNA]</scope>
    <source>
        <strain evidence="2">J115</strain>
    </source>
</reference>
<dbReference type="AlphaFoldDB" id="A0A4D7AUD0"/>
<dbReference type="GeneID" id="89522983"/>
<dbReference type="EMBL" id="CP034413">
    <property type="protein sequence ID" value="QCI59140.1"/>
    <property type="molecule type" value="Genomic_DNA"/>
</dbReference>
<dbReference type="RefSeq" id="WP_021750604.1">
    <property type="nucleotide sequence ID" value="NZ_CP034413.3"/>
</dbReference>
<name>A0A4D7AUD0_9FIRM</name>
<dbReference type="Proteomes" id="UP000298642">
    <property type="component" value="Chromosome"/>
</dbReference>
<keyword evidence="2" id="KW-1185">Reference proteome</keyword>
<accession>A0A4D7AUD0</accession>
<sequence length="114" mass="13240">MDGTKFNRRFLKMLLKMQCEKETLDCVIHEMRAVLGEKMPEEDAVRAYLKDPGKKTTLTVGQQVLAMDKLLEDAEVNFHMICDMVRYQNMKEAGMVHSVDEFLQLLRSGRTQNE</sequence>
<evidence type="ECO:0000313" key="1">
    <source>
        <dbReference type="EMBL" id="QCI59140.1"/>
    </source>
</evidence>
<proteinExistence type="predicted"/>
<gene>
    <name evidence="1" type="ORF">EIO64_07835</name>
</gene>